<protein>
    <recommendedName>
        <fullName evidence="4">Checkpoint protein</fullName>
    </recommendedName>
</protein>
<dbReference type="GO" id="GO:0035861">
    <property type="term" value="C:site of double-strand break"/>
    <property type="evidence" value="ECO:0007669"/>
    <property type="project" value="TreeGrafter"/>
</dbReference>
<evidence type="ECO:0000256" key="4">
    <source>
        <dbReference type="PIRNR" id="PIRNR011312"/>
    </source>
</evidence>
<dbReference type="Gene3D" id="3.70.10.10">
    <property type="match status" value="1"/>
</dbReference>
<dbReference type="GO" id="GO:0005730">
    <property type="term" value="C:nucleolus"/>
    <property type="evidence" value="ECO:0007669"/>
    <property type="project" value="InterPro"/>
</dbReference>
<dbReference type="Proteomes" id="UP000183832">
    <property type="component" value="Unassembled WGS sequence"/>
</dbReference>
<comment type="subcellular location">
    <subcellularLocation>
        <location evidence="1">Nucleus</location>
    </subcellularLocation>
</comment>
<dbReference type="GO" id="GO:0006289">
    <property type="term" value="P:nucleotide-excision repair"/>
    <property type="evidence" value="ECO:0007669"/>
    <property type="project" value="TreeGrafter"/>
</dbReference>
<dbReference type="STRING" id="568069.A0A1J1IJW0"/>
<dbReference type="GO" id="GO:0000723">
    <property type="term" value="P:telomere maintenance"/>
    <property type="evidence" value="ECO:0007669"/>
    <property type="project" value="TreeGrafter"/>
</dbReference>
<dbReference type="GO" id="GO:0031573">
    <property type="term" value="P:mitotic intra-S DNA damage checkpoint signaling"/>
    <property type="evidence" value="ECO:0007669"/>
    <property type="project" value="TreeGrafter"/>
</dbReference>
<dbReference type="Pfam" id="PF04005">
    <property type="entry name" value="Hus1"/>
    <property type="match status" value="1"/>
</dbReference>
<dbReference type="InterPro" id="IPR007150">
    <property type="entry name" value="HUS1/Mec3"/>
</dbReference>
<gene>
    <name evidence="5" type="primary">putative GF16086</name>
    <name evidence="5" type="ORF">CLUMA_CG012760</name>
</gene>
<evidence type="ECO:0000256" key="1">
    <source>
        <dbReference type="ARBA" id="ARBA00004123"/>
    </source>
</evidence>
<dbReference type="GO" id="GO:0044778">
    <property type="term" value="P:meiotic DNA integrity checkpoint signaling"/>
    <property type="evidence" value="ECO:0007669"/>
    <property type="project" value="TreeGrafter"/>
</dbReference>
<keyword evidence="6" id="KW-1185">Reference proteome</keyword>
<sequence length="298" mass="34907">MKFKAIMNDNSKMREFLSVALTLGKHEPNIIIISRNDSMTFTIPRDSNKPFIWFDINSSTFFNLYKLEGVNPEDPEDDVIYCQVNASYFITALSNIKKAATFVEIKLQKEEFPFYTINMKIPSPNDQGKDFNISNKVPCLILPRIDWDYYELPYGTIPFDTQSKCPRFATFKRFIDSFKYSNSIRFTMRQDDTLSVEENLEATRHFTIFTKVKVTEYSNEDKAHKGPGISVLVERKKISFWIHSLSFHVPINLNCCIHNNKHLELFFRIRNEVHSHFIIPADYSEEDSDNEIETSDRD</sequence>
<dbReference type="PANTHER" id="PTHR12900">
    <property type="entry name" value="MITOTIC AND DNA DAMAGE CHECKPOINT PROTEIN HUS1"/>
    <property type="match status" value="1"/>
</dbReference>
<reference evidence="5 6" key="1">
    <citation type="submission" date="2015-04" db="EMBL/GenBank/DDBJ databases">
        <authorList>
            <person name="Syromyatnikov M.Y."/>
            <person name="Popov V.N."/>
        </authorList>
    </citation>
    <scope>NUCLEOTIDE SEQUENCE [LARGE SCALE GENOMIC DNA]</scope>
</reference>
<evidence type="ECO:0000256" key="3">
    <source>
        <dbReference type="ARBA" id="ARBA00023242"/>
    </source>
</evidence>
<evidence type="ECO:0000313" key="5">
    <source>
        <dbReference type="EMBL" id="CRK99350.1"/>
    </source>
</evidence>
<evidence type="ECO:0000313" key="6">
    <source>
        <dbReference type="Proteomes" id="UP000183832"/>
    </source>
</evidence>
<dbReference type="PIRSF" id="PIRSF011312">
    <property type="entry name" value="Cell_cycle_HUS1"/>
    <property type="match status" value="1"/>
</dbReference>
<dbReference type="GO" id="GO:0000724">
    <property type="term" value="P:double-strand break repair via homologous recombination"/>
    <property type="evidence" value="ECO:0007669"/>
    <property type="project" value="TreeGrafter"/>
</dbReference>
<accession>A0A1J1IJW0</accession>
<dbReference type="GO" id="GO:0033314">
    <property type="term" value="P:mitotic DNA replication checkpoint signaling"/>
    <property type="evidence" value="ECO:0007669"/>
    <property type="project" value="TreeGrafter"/>
</dbReference>
<dbReference type="InterPro" id="IPR016580">
    <property type="entry name" value="HUS1"/>
</dbReference>
<dbReference type="PANTHER" id="PTHR12900:SF0">
    <property type="entry name" value="CHECKPOINT PROTEIN"/>
    <property type="match status" value="1"/>
</dbReference>
<dbReference type="AlphaFoldDB" id="A0A1J1IJW0"/>
<dbReference type="GO" id="GO:0030896">
    <property type="term" value="C:checkpoint clamp complex"/>
    <property type="evidence" value="ECO:0007669"/>
    <property type="project" value="InterPro"/>
</dbReference>
<name>A0A1J1IJW0_9DIPT</name>
<keyword evidence="3" id="KW-0539">Nucleus</keyword>
<dbReference type="EMBL" id="CVRI01000050">
    <property type="protein sequence ID" value="CRK99350.1"/>
    <property type="molecule type" value="Genomic_DNA"/>
</dbReference>
<comment type="similarity">
    <text evidence="2 4">Belongs to the HUS1 family.</text>
</comment>
<organism evidence="5 6">
    <name type="scientific">Clunio marinus</name>
    <dbReference type="NCBI Taxonomy" id="568069"/>
    <lineage>
        <taxon>Eukaryota</taxon>
        <taxon>Metazoa</taxon>
        <taxon>Ecdysozoa</taxon>
        <taxon>Arthropoda</taxon>
        <taxon>Hexapoda</taxon>
        <taxon>Insecta</taxon>
        <taxon>Pterygota</taxon>
        <taxon>Neoptera</taxon>
        <taxon>Endopterygota</taxon>
        <taxon>Diptera</taxon>
        <taxon>Nematocera</taxon>
        <taxon>Chironomoidea</taxon>
        <taxon>Chironomidae</taxon>
        <taxon>Clunio</taxon>
    </lineage>
</organism>
<proteinExistence type="inferred from homology"/>
<evidence type="ECO:0000256" key="2">
    <source>
        <dbReference type="ARBA" id="ARBA00005563"/>
    </source>
</evidence>
<dbReference type="OrthoDB" id="10063861at2759"/>